<feature type="region of interest" description="Disordered" evidence="2">
    <location>
        <begin position="58"/>
        <end position="99"/>
    </location>
</feature>
<feature type="region of interest" description="Disordered" evidence="2">
    <location>
        <begin position="996"/>
        <end position="1074"/>
    </location>
</feature>
<dbReference type="Pfam" id="PF06367">
    <property type="entry name" value="Drf_FH3"/>
    <property type="match status" value="1"/>
</dbReference>
<dbReference type="InterPro" id="IPR010473">
    <property type="entry name" value="GTPase-bd"/>
</dbReference>
<feature type="compositionally biased region" description="Polar residues" evidence="2">
    <location>
        <begin position="433"/>
        <end position="443"/>
    </location>
</feature>
<dbReference type="SUPFAM" id="SSF48371">
    <property type="entry name" value="ARM repeat"/>
    <property type="match status" value="1"/>
</dbReference>
<keyword evidence="5" id="KW-1185">Reference proteome</keyword>
<feature type="region of interest" description="Disordered" evidence="2">
    <location>
        <begin position="1259"/>
        <end position="1305"/>
    </location>
</feature>
<feature type="region of interest" description="Disordered" evidence="2">
    <location>
        <begin position="1091"/>
        <end position="1151"/>
    </location>
</feature>
<feature type="compositionally biased region" description="Basic and acidic residues" evidence="2">
    <location>
        <begin position="83"/>
        <end position="99"/>
    </location>
</feature>
<dbReference type="Proteomes" id="UP001359485">
    <property type="component" value="Unassembled WGS sequence"/>
</dbReference>
<name>A0ABR1ANP7_POLSC</name>
<dbReference type="InterPro" id="IPR043592">
    <property type="entry name" value="FMNL_animal"/>
</dbReference>
<accession>A0ABR1ANP7</accession>
<feature type="compositionally biased region" description="Low complexity" evidence="2">
    <location>
        <begin position="71"/>
        <end position="82"/>
    </location>
</feature>
<dbReference type="SMART" id="SM01140">
    <property type="entry name" value="Drf_GBD"/>
    <property type="match status" value="1"/>
</dbReference>
<organism evidence="4 5">
    <name type="scientific">Polyplax serrata</name>
    <name type="common">Common mouse louse</name>
    <dbReference type="NCBI Taxonomy" id="468196"/>
    <lineage>
        <taxon>Eukaryota</taxon>
        <taxon>Metazoa</taxon>
        <taxon>Ecdysozoa</taxon>
        <taxon>Arthropoda</taxon>
        <taxon>Hexapoda</taxon>
        <taxon>Insecta</taxon>
        <taxon>Pterygota</taxon>
        <taxon>Neoptera</taxon>
        <taxon>Paraneoptera</taxon>
        <taxon>Psocodea</taxon>
        <taxon>Troctomorpha</taxon>
        <taxon>Phthiraptera</taxon>
        <taxon>Anoplura</taxon>
        <taxon>Polyplacidae</taxon>
        <taxon>Polyplax</taxon>
    </lineage>
</organism>
<dbReference type="Gene3D" id="1.25.10.10">
    <property type="entry name" value="Leucine-rich Repeat Variant"/>
    <property type="match status" value="1"/>
</dbReference>
<dbReference type="Pfam" id="PF06371">
    <property type="entry name" value="Drf_GBD"/>
    <property type="match status" value="1"/>
</dbReference>
<dbReference type="InterPro" id="IPR010472">
    <property type="entry name" value="FH3_dom"/>
</dbReference>
<feature type="compositionally biased region" description="Polar residues" evidence="2">
    <location>
        <begin position="1183"/>
        <end position="1213"/>
    </location>
</feature>
<feature type="compositionally biased region" description="Basic and acidic residues" evidence="2">
    <location>
        <begin position="1028"/>
        <end position="1041"/>
    </location>
</feature>
<feature type="coiled-coil region" evidence="1">
    <location>
        <begin position="551"/>
        <end position="582"/>
    </location>
</feature>
<protein>
    <recommendedName>
        <fullName evidence="3">GBD/FH3 domain-containing protein</fullName>
    </recommendedName>
</protein>
<feature type="compositionally biased region" description="Polar residues" evidence="2">
    <location>
        <begin position="1047"/>
        <end position="1061"/>
    </location>
</feature>
<dbReference type="PANTHER" id="PTHR45857">
    <property type="entry name" value="FORMIN-LIKE PROTEIN"/>
    <property type="match status" value="1"/>
</dbReference>
<evidence type="ECO:0000313" key="4">
    <source>
        <dbReference type="EMBL" id="KAK6624116.1"/>
    </source>
</evidence>
<feature type="region of interest" description="Disordered" evidence="2">
    <location>
        <begin position="418"/>
        <end position="470"/>
    </location>
</feature>
<evidence type="ECO:0000256" key="2">
    <source>
        <dbReference type="SAM" id="MobiDB-lite"/>
    </source>
</evidence>
<keyword evidence="1" id="KW-0175">Coiled coil</keyword>
<feature type="region of interest" description="Disordered" evidence="2">
    <location>
        <begin position="892"/>
        <end position="925"/>
    </location>
</feature>
<feature type="compositionally biased region" description="Low complexity" evidence="2">
    <location>
        <begin position="1119"/>
        <end position="1130"/>
    </location>
</feature>
<comment type="caution">
    <text evidence="4">The sequence shown here is derived from an EMBL/GenBank/DDBJ whole genome shotgun (WGS) entry which is preliminary data.</text>
</comment>
<feature type="domain" description="GBD/FH3" evidence="3">
    <location>
        <begin position="76"/>
        <end position="441"/>
    </location>
</feature>
<dbReference type="InterPro" id="IPR016024">
    <property type="entry name" value="ARM-type_fold"/>
</dbReference>
<feature type="coiled-coil region" evidence="1">
    <location>
        <begin position="369"/>
        <end position="403"/>
    </location>
</feature>
<dbReference type="EMBL" id="JAWJWF010000046">
    <property type="protein sequence ID" value="KAK6624116.1"/>
    <property type="molecule type" value="Genomic_DNA"/>
</dbReference>
<sequence>MESSIDKGYLLGIYTEPLRPPVYNPEDYAISLKKWGRKTNSGMQLPLYLSQSTGSIEKLSSDGSLHDRGHSTSSTKSSSSTKTSDEKHSKKEKDFTLKMEKKELKNKENVLHRGTKNDLNVDFRNPILTLTNQEGEMSLRQFSSVTELLGKLKVDLQLSFPSFVQEFVGDPVDGVTLLLELLRAVQLSQASQQQKRPPQIFRRALLDEHSCLICLKHCLRCSDATRRLVSSPAGLFTLAVCIMSNVTQSRIIALELLTKACEIPGSGHKAVSEALSTLRLRFGEPVRFRFLVGMLNSAGTIELLATAMKFINVFVETASNIQQKVYIQAELEQAGFDAKTLRKTLPCNSESVKLELNKWEKSYFDVETLQNNVVEVNSLHEKIELLEKRIEILQEEKGILQSLEQCLKERCSELEEEVSIKTNTTTKSPSTKQFNNFKFQPNKRSTEKGESTPAEDEGISSSEQELSQDEDYVKTDIPYNTNANEFGQTANSTMKTLTLTKDRCKSSNKSQENNAQACCNLKNYKNTRSSKMTETNVDDGNEIIRNEGESNEEEETTIDEVIEELENIVNNAETQAYAIEEKKYKLQSAVPVRVRQETATDDKARIYASQEKDAFEETEIVPSLLHPQPPRKAKSLVHIYFSGRDFDSQENTKNEFFDEDTDTESSDSLLTATREKRSMNRNYNRSLNITDSFGSFSSNNTRTLFIKNDDEYVDNEMNIKQCFEERNIDEEEIKRKQTNGNIHYKDEKIRTENFTSPIFFKDNRFGGDAKKPVFQKDFISERITMRGSMDRLNEKGYTNCYEKTTYFHGIKPCKGEQSGNDVLTGRMQKYPPAPVKRSQTFHITSDSDTMYKRSEMKPKPKMGVSGLDFQRNTEQKIKSDHGKYQSIEYRKNFERKPDASDRYSRRMSKDSQKYHPNETQQGTDLYRRGSFDGVFSLTEVTENRIMQMENSSVPGYHNETSVEKPCAKIRSKSLEKMDEGLDSLVDIVIATDECKKPKPRTESTQDVGKTIGPRTRRSLAESSLFSPPRERLLMKPEETPKPPKPAQRTSLTRHNSSSNTHHVPGEVKLAPVQPNPRQQIVYNFGIKSSKSEDSLFSGIKRCPPDGSSSPMEFKAKTESQTSSDDASTSSPLYSTAVKPPKPFGNSKFDCGRGEVSSNQTYFGSDYSEETLSKGKPVSPMPRNIQNGSGLNVKSFGSNSTEYKPVPTKSTGSKPNFLLGTYQSQATKNIPKPSSSVLNSINTFNNSILVKKPTGNTKIYASPRVNGTGFSSSVQKGHNPDGANRKSNAGNGSMAAKVTDSPSGLY</sequence>
<proteinExistence type="predicted"/>
<dbReference type="InterPro" id="IPR014768">
    <property type="entry name" value="GBD/FH3_dom"/>
</dbReference>
<feature type="compositionally biased region" description="Basic and acidic residues" evidence="2">
    <location>
        <begin position="892"/>
        <end position="916"/>
    </location>
</feature>
<dbReference type="SMART" id="SM01139">
    <property type="entry name" value="Drf_FH3"/>
    <property type="match status" value="1"/>
</dbReference>
<feature type="compositionally biased region" description="Low complexity" evidence="2">
    <location>
        <begin position="420"/>
        <end position="432"/>
    </location>
</feature>
<dbReference type="InterPro" id="IPR011989">
    <property type="entry name" value="ARM-like"/>
</dbReference>
<evidence type="ECO:0000313" key="5">
    <source>
        <dbReference type="Proteomes" id="UP001359485"/>
    </source>
</evidence>
<feature type="region of interest" description="Disordered" evidence="2">
    <location>
        <begin position="1166"/>
        <end position="1215"/>
    </location>
</feature>
<reference evidence="4 5" key="1">
    <citation type="submission" date="2023-09" db="EMBL/GenBank/DDBJ databases">
        <title>Genomes of two closely related lineages of the louse Polyplax serrata with different host specificities.</title>
        <authorList>
            <person name="Martinu J."/>
            <person name="Tarabai H."/>
            <person name="Stefka J."/>
            <person name="Hypsa V."/>
        </authorList>
    </citation>
    <scope>NUCLEOTIDE SEQUENCE [LARGE SCALE GENOMIC DNA]</scope>
    <source>
        <strain evidence="4">98ZLc_SE</strain>
    </source>
</reference>
<gene>
    <name evidence="4" type="ORF">RUM44_010974</name>
</gene>
<dbReference type="PROSITE" id="PS51232">
    <property type="entry name" value="GBD_FH3"/>
    <property type="match status" value="1"/>
</dbReference>
<evidence type="ECO:0000259" key="3">
    <source>
        <dbReference type="PROSITE" id="PS51232"/>
    </source>
</evidence>
<evidence type="ECO:0000256" key="1">
    <source>
        <dbReference type="SAM" id="Coils"/>
    </source>
</evidence>
<dbReference type="PANTHER" id="PTHR45857:SF9">
    <property type="entry name" value="MULTIPLE WING HAIRS, ISOFORM C"/>
    <property type="match status" value="1"/>
</dbReference>